<dbReference type="Proteomes" id="UP000615446">
    <property type="component" value="Unassembled WGS sequence"/>
</dbReference>
<dbReference type="GO" id="GO:0004674">
    <property type="term" value="F:protein serine/threonine kinase activity"/>
    <property type="evidence" value="ECO:0007669"/>
    <property type="project" value="TreeGrafter"/>
</dbReference>
<dbReference type="PRINTS" id="PR00109">
    <property type="entry name" value="TYRKINASE"/>
</dbReference>
<reference evidence="2" key="1">
    <citation type="submission" date="2019-10" db="EMBL/GenBank/DDBJ databases">
        <title>Conservation and host-specific expression of non-tandemly repeated heterogenous ribosome RNA gene in arbuscular mycorrhizal fungi.</title>
        <authorList>
            <person name="Maeda T."/>
            <person name="Kobayashi Y."/>
            <person name="Nakagawa T."/>
            <person name="Ezawa T."/>
            <person name="Yamaguchi K."/>
            <person name="Bino T."/>
            <person name="Nishimoto Y."/>
            <person name="Shigenobu S."/>
            <person name="Kawaguchi M."/>
        </authorList>
    </citation>
    <scope>NUCLEOTIDE SEQUENCE</scope>
    <source>
        <strain evidence="2">HR1</strain>
    </source>
</reference>
<evidence type="ECO:0000259" key="1">
    <source>
        <dbReference type="PROSITE" id="PS50011"/>
    </source>
</evidence>
<gene>
    <name evidence="2" type="ORF">RCL2_002531100</name>
</gene>
<organism evidence="2 3">
    <name type="scientific">Rhizophagus clarus</name>
    <dbReference type="NCBI Taxonomy" id="94130"/>
    <lineage>
        <taxon>Eukaryota</taxon>
        <taxon>Fungi</taxon>
        <taxon>Fungi incertae sedis</taxon>
        <taxon>Mucoromycota</taxon>
        <taxon>Glomeromycotina</taxon>
        <taxon>Glomeromycetes</taxon>
        <taxon>Glomerales</taxon>
        <taxon>Glomeraceae</taxon>
        <taxon>Rhizophagus</taxon>
    </lineage>
</organism>
<comment type="caution">
    <text evidence="2">The sequence shown here is derived from an EMBL/GenBank/DDBJ whole genome shotgun (WGS) entry which is preliminary data.</text>
</comment>
<protein>
    <submittedName>
        <fullName evidence="2">Kinase-like domain-containing protein</fullName>
    </submittedName>
</protein>
<dbReference type="Pfam" id="PF07714">
    <property type="entry name" value="PK_Tyr_Ser-Thr"/>
    <property type="match status" value="1"/>
</dbReference>
<dbReference type="InterPro" id="IPR001245">
    <property type="entry name" value="Ser-Thr/Tyr_kinase_cat_dom"/>
</dbReference>
<dbReference type="OrthoDB" id="346907at2759"/>
<dbReference type="SUPFAM" id="SSF56112">
    <property type="entry name" value="Protein kinase-like (PK-like)"/>
    <property type="match status" value="1"/>
</dbReference>
<evidence type="ECO:0000313" key="3">
    <source>
        <dbReference type="Proteomes" id="UP000615446"/>
    </source>
</evidence>
<sequence length="348" mass="40420">MELSSIKKYNFSSFKNIEFIDKGSFGTVFRANRNNKLFALKTFNNSKITLVVKELKMHKLVNNHKNILRFRGITEINTGTVYQINKYCLVLEYADGGTLNSYLSKHFNELKWNDKLNLALQLANALNHLHDNDIIHRDLHANNILIHKKTIKLADFGLSMSTKETSEDTNNVLRIIGIIPYIDPKHFIVENYKLSKESDVYSIGVLLWQISSGRKPFSDTDYDIMLSLAIVNGEREEITKDTPVEYSKLIEGCWKFEPDELINVRESGAEYRSVVERILFEVSTLKIYQELKNVKNYKVEFGILFMELLDMSKNYFLIKLLVIDDDLELSDKEINHVIICLEEYNVNL</sequence>
<keyword evidence="2" id="KW-0808">Transferase</keyword>
<name>A0A8H3M977_9GLOM</name>
<dbReference type="InterPro" id="IPR051681">
    <property type="entry name" value="Ser/Thr_Kinases-Pseudokinases"/>
</dbReference>
<keyword evidence="2" id="KW-0418">Kinase</keyword>
<dbReference type="PROSITE" id="PS50011">
    <property type="entry name" value="PROTEIN_KINASE_DOM"/>
    <property type="match status" value="1"/>
</dbReference>
<dbReference type="AlphaFoldDB" id="A0A8H3M977"/>
<dbReference type="EMBL" id="BLAL01000274">
    <property type="protein sequence ID" value="GES98774.1"/>
    <property type="molecule type" value="Genomic_DNA"/>
</dbReference>
<evidence type="ECO:0000313" key="2">
    <source>
        <dbReference type="EMBL" id="GES98774.1"/>
    </source>
</evidence>
<dbReference type="PANTHER" id="PTHR44329">
    <property type="entry name" value="SERINE/THREONINE-PROTEIN KINASE TNNI3K-RELATED"/>
    <property type="match status" value="1"/>
</dbReference>
<proteinExistence type="predicted"/>
<dbReference type="GO" id="GO:0005524">
    <property type="term" value="F:ATP binding"/>
    <property type="evidence" value="ECO:0007669"/>
    <property type="project" value="InterPro"/>
</dbReference>
<dbReference type="InterPro" id="IPR000719">
    <property type="entry name" value="Prot_kinase_dom"/>
</dbReference>
<accession>A0A8H3M977</accession>
<feature type="domain" description="Protein kinase" evidence="1">
    <location>
        <begin position="14"/>
        <end position="275"/>
    </location>
</feature>
<dbReference type="InterPro" id="IPR011009">
    <property type="entry name" value="Kinase-like_dom_sf"/>
</dbReference>
<dbReference type="Gene3D" id="1.10.510.10">
    <property type="entry name" value="Transferase(Phosphotransferase) domain 1"/>
    <property type="match status" value="1"/>
</dbReference>